<keyword evidence="1" id="KW-0812">Transmembrane</keyword>
<sequence length="59" mass="7053">MSEYLRALGFGFGVMFMVFLLFGVPAFLFPPLFHIWSRWDTYWKRKGNGAMDKRLPKYD</sequence>
<accession>A0ABP6ECS7</accession>
<gene>
    <name evidence="2" type="ORF">GCM10010412_041460</name>
</gene>
<proteinExistence type="predicted"/>
<feature type="transmembrane region" description="Helical" evidence="1">
    <location>
        <begin position="12"/>
        <end position="36"/>
    </location>
</feature>
<dbReference type="EMBL" id="BAAATE010000010">
    <property type="protein sequence ID" value="GAA2665284.1"/>
    <property type="molecule type" value="Genomic_DNA"/>
</dbReference>
<name>A0ABP6ECS7_9ACTN</name>
<reference evidence="3" key="1">
    <citation type="journal article" date="2019" name="Int. J. Syst. Evol. Microbiol.">
        <title>The Global Catalogue of Microorganisms (GCM) 10K type strain sequencing project: providing services to taxonomists for standard genome sequencing and annotation.</title>
        <authorList>
            <consortium name="The Broad Institute Genomics Platform"/>
            <consortium name="The Broad Institute Genome Sequencing Center for Infectious Disease"/>
            <person name="Wu L."/>
            <person name="Ma J."/>
        </authorList>
    </citation>
    <scope>NUCLEOTIDE SEQUENCE [LARGE SCALE GENOMIC DNA]</scope>
    <source>
        <strain evidence="3">JCM 6835</strain>
    </source>
</reference>
<comment type="caution">
    <text evidence="2">The sequence shown here is derived from an EMBL/GenBank/DDBJ whole genome shotgun (WGS) entry which is preliminary data.</text>
</comment>
<evidence type="ECO:0000313" key="3">
    <source>
        <dbReference type="Proteomes" id="UP001501666"/>
    </source>
</evidence>
<organism evidence="2 3">
    <name type="scientific">Nonomuraea recticatena</name>
    <dbReference type="NCBI Taxonomy" id="46178"/>
    <lineage>
        <taxon>Bacteria</taxon>
        <taxon>Bacillati</taxon>
        <taxon>Actinomycetota</taxon>
        <taxon>Actinomycetes</taxon>
        <taxon>Streptosporangiales</taxon>
        <taxon>Streptosporangiaceae</taxon>
        <taxon>Nonomuraea</taxon>
    </lineage>
</organism>
<dbReference type="Proteomes" id="UP001501666">
    <property type="component" value="Unassembled WGS sequence"/>
</dbReference>
<keyword evidence="3" id="KW-1185">Reference proteome</keyword>
<evidence type="ECO:0008006" key="4">
    <source>
        <dbReference type="Google" id="ProtNLM"/>
    </source>
</evidence>
<protein>
    <recommendedName>
        <fullName evidence="4">Transmembrane protein</fullName>
    </recommendedName>
</protein>
<keyword evidence="1" id="KW-1133">Transmembrane helix</keyword>
<keyword evidence="1" id="KW-0472">Membrane</keyword>
<evidence type="ECO:0000256" key="1">
    <source>
        <dbReference type="SAM" id="Phobius"/>
    </source>
</evidence>
<evidence type="ECO:0000313" key="2">
    <source>
        <dbReference type="EMBL" id="GAA2665284.1"/>
    </source>
</evidence>